<evidence type="ECO:0000313" key="15">
    <source>
        <dbReference type="Proteomes" id="UP000183639"/>
    </source>
</evidence>
<keyword evidence="6" id="KW-0788">Thiol protease</keyword>
<dbReference type="GO" id="GO:0006508">
    <property type="term" value="P:proteolysis"/>
    <property type="evidence" value="ECO:0007669"/>
    <property type="project" value="InterPro"/>
</dbReference>
<evidence type="ECO:0000313" key="14">
    <source>
        <dbReference type="EMBL" id="SFH67383.1"/>
    </source>
</evidence>
<keyword evidence="7 14" id="KW-0067">ATP-binding</keyword>
<dbReference type="Proteomes" id="UP000183639">
    <property type="component" value="Unassembled WGS sequence"/>
</dbReference>
<keyword evidence="6" id="KW-0378">Hydrolase</keyword>
<evidence type="ECO:0000256" key="3">
    <source>
        <dbReference type="ARBA" id="ARBA00022475"/>
    </source>
</evidence>
<reference evidence="14 15" key="1">
    <citation type="submission" date="2016-10" db="EMBL/GenBank/DDBJ databases">
        <authorList>
            <person name="de Groot N.N."/>
        </authorList>
    </citation>
    <scope>NUCLEOTIDE SEQUENCE [LARGE SCALE GENOMIC DNA]</scope>
    <source>
        <strain evidence="14 15">Z108</strain>
    </source>
</reference>
<dbReference type="Gene3D" id="1.20.1560.10">
    <property type="entry name" value="ABC transporter type 1, transmembrane domain"/>
    <property type="match status" value="1"/>
</dbReference>
<evidence type="ECO:0000259" key="12">
    <source>
        <dbReference type="PROSITE" id="PS50929"/>
    </source>
</evidence>
<keyword evidence="4 10" id="KW-0812">Transmembrane</keyword>
<dbReference type="InterPro" id="IPR017871">
    <property type="entry name" value="ABC_transporter-like_CS"/>
</dbReference>
<dbReference type="InterPro" id="IPR003439">
    <property type="entry name" value="ABC_transporter-like_ATP-bd"/>
</dbReference>
<dbReference type="AlphaFoldDB" id="A0A1I3BYU0"/>
<accession>A0A1I3BYU0</accession>
<feature type="transmembrane region" description="Helical" evidence="10">
    <location>
        <begin position="165"/>
        <end position="187"/>
    </location>
</feature>
<dbReference type="GO" id="GO:0034040">
    <property type="term" value="F:ATPase-coupled lipid transmembrane transporter activity"/>
    <property type="evidence" value="ECO:0007669"/>
    <property type="project" value="TreeGrafter"/>
</dbReference>
<dbReference type="GO" id="GO:0030256">
    <property type="term" value="C:type I protein secretion system complex"/>
    <property type="evidence" value="ECO:0007669"/>
    <property type="project" value="InterPro"/>
</dbReference>
<feature type="domain" description="ABC transmembrane type-1" evidence="12">
    <location>
        <begin position="165"/>
        <end position="444"/>
    </location>
</feature>
<dbReference type="InterPro" id="IPR005074">
    <property type="entry name" value="Peptidase_C39"/>
</dbReference>
<dbReference type="InterPro" id="IPR027417">
    <property type="entry name" value="P-loop_NTPase"/>
</dbReference>
<feature type="transmembrane region" description="Helical" evidence="10">
    <location>
        <begin position="303"/>
        <end position="323"/>
    </location>
</feature>
<dbReference type="EMBL" id="FOQK01000002">
    <property type="protein sequence ID" value="SFH67383.1"/>
    <property type="molecule type" value="Genomic_DNA"/>
</dbReference>
<evidence type="ECO:0000256" key="2">
    <source>
        <dbReference type="ARBA" id="ARBA00022448"/>
    </source>
</evidence>
<evidence type="ECO:0000256" key="1">
    <source>
        <dbReference type="ARBA" id="ARBA00004651"/>
    </source>
</evidence>
<evidence type="ECO:0000256" key="9">
    <source>
        <dbReference type="ARBA" id="ARBA00023136"/>
    </source>
</evidence>
<sequence length="717" mass="80329">MLIFNIFDGGNMEENTNKLDTGRQALLQIFAHFGTADAESAKSVCGTDAEIDWEILQSVARKYNLRSHLLQMKAAELRDVEVPALIRLTNGHYAVLVVYSDAAVFVLDPALPQPLAMPASQFAEIWTGEVLVFSAKWNWDYFCKRYNLPWFFQVLRHYRKYLGEALLAAFFLQLMGIGMPLITQVIIDKVIGNNGLSTLTVIGCAMVLFFFVQALLTGLKTYFLAHTTNKLDAILGTRLFRHMISLPLPYYESRRVGDTLMRVEALTSIREFLTGTGLMTLLDVFFSAVFLAFMLYYSVPLTLIAMLIVPLYLIQNIWSVPIVKAKIDAVWRTGTENQSFLVESVTNMETIKALALEPQFNHRWEKLLARYMRTTFENAKFNVVLGGFSGTIESLASLGILWYGGHMVMDGEFTLGQLIAFQMIAGQAMQPMTKLLTIWPSVQQAGLALERIGDVLNTGMEPVLIEQGEIPVRGDIRLEHLSFRYRPDLPLVLDDINLEIKAGEKIGIVGRSGSGKSTLSKLVQRLYLPDEGSVFIDNRPVEELGFHNLRAQIGVVMQENFLFDRNIRDNIALARPDAGMDEIIQAAKLAGAHDFILELPEGYDTMAGERGASLSGGQRQRIAIARALLTNPRILIFDEATSALDYESERIIMQNIEAIGEGRTMLIIAHRLSTVAHCDRIIVLDKGRIAESGTPQQLLQQNGIYRELYLQQSEGTE</sequence>
<dbReference type="SMART" id="SM00382">
    <property type="entry name" value="AAA"/>
    <property type="match status" value="1"/>
</dbReference>
<dbReference type="PROSITE" id="PS00211">
    <property type="entry name" value="ABC_TRANSPORTER_1"/>
    <property type="match status" value="1"/>
</dbReference>
<keyword evidence="2" id="KW-0813">Transport</keyword>
<dbReference type="Pfam" id="PF03412">
    <property type="entry name" value="Peptidase_C39"/>
    <property type="match status" value="1"/>
</dbReference>
<dbReference type="FunFam" id="3.40.50.300:FF:000299">
    <property type="entry name" value="ABC transporter ATP-binding protein/permease"/>
    <property type="match status" value="1"/>
</dbReference>
<evidence type="ECO:0000259" key="11">
    <source>
        <dbReference type="PROSITE" id="PS50893"/>
    </source>
</evidence>
<dbReference type="Gene3D" id="3.90.70.10">
    <property type="entry name" value="Cysteine proteinases"/>
    <property type="match status" value="1"/>
</dbReference>
<dbReference type="PROSITE" id="PS50893">
    <property type="entry name" value="ABC_TRANSPORTER_2"/>
    <property type="match status" value="1"/>
</dbReference>
<dbReference type="Pfam" id="PF00005">
    <property type="entry name" value="ABC_tran"/>
    <property type="match status" value="1"/>
</dbReference>
<evidence type="ECO:0000256" key="7">
    <source>
        <dbReference type="ARBA" id="ARBA00022840"/>
    </source>
</evidence>
<dbReference type="GO" id="GO:0005886">
    <property type="term" value="C:plasma membrane"/>
    <property type="evidence" value="ECO:0007669"/>
    <property type="project" value="UniProtKB-SubCell"/>
</dbReference>
<comment type="subcellular location">
    <subcellularLocation>
        <location evidence="1">Cell membrane</location>
        <topology evidence="1">Multi-pass membrane protein</topology>
    </subcellularLocation>
</comment>
<keyword evidence="6" id="KW-0645">Protease</keyword>
<dbReference type="GO" id="GO:0030253">
    <property type="term" value="P:protein secretion by the type I secretion system"/>
    <property type="evidence" value="ECO:0007669"/>
    <property type="project" value="InterPro"/>
</dbReference>
<evidence type="ECO:0000259" key="13">
    <source>
        <dbReference type="PROSITE" id="PS50990"/>
    </source>
</evidence>
<evidence type="ECO:0000256" key="4">
    <source>
        <dbReference type="ARBA" id="ARBA00022692"/>
    </source>
</evidence>
<feature type="transmembrane region" description="Helical" evidence="10">
    <location>
        <begin position="272"/>
        <end position="297"/>
    </location>
</feature>
<keyword evidence="5" id="KW-0547">Nucleotide-binding</keyword>
<dbReference type="GO" id="GO:0016887">
    <property type="term" value="F:ATP hydrolysis activity"/>
    <property type="evidence" value="ECO:0007669"/>
    <property type="project" value="InterPro"/>
</dbReference>
<dbReference type="PROSITE" id="PS50990">
    <property type="entry name" value="PEPTIDASE_C39"/>
    <property type="match status" value="1"/>
</dbReference>
<dbReference type="CDD" id="cd18588">
    <property type="entry name" value="ABC_6TM_CyaB_HlyB_like"/>
    <property type="match status" value="1"/>
</dbReference>
<dbReference type="InterPro" id="IPR010132">
    <property type="entry name" value="ATPase_T1SS_HlyB"/>
</dbReference>
<evidence type="ECO:0000256" key="6">
    <source>
        <dbReference type="ARBA" id="ARBA00022807"/>
    </source>
</evidence>
<dbReference type="InterPro" id="IPR039421">
    <property type="entry name" value="Type_1_exporter"/>
</dbReference>
<evidence type="ECO:0000256" key="10">
    <source>
        <dbReference type="SAM" id="Phobius"/>
    </source>
</evidence>
<dbReference type="PANTHER" id="PTHR24221">
    <property type="entry name" value="ATP-BINDING CASSETTE SUB-FAMILY B"/>
    <property type="match status" value="1"/>
</dbReference>
<keyword evidence="9 10" id="KW-0472">Membrane</keyword>
<dbReference type="CDD" id="cd02259">
    <property type="entry name" value="Peptidase_C39_like"/>
    <property type="match status" value="1"/>
</dbReference>
<dbReference type="InterPro" id="IPR003593">
    <property type="entry name" value="AAA+_ATPase"/>
</dbReference>
<keyword evidence="8 10" id="KW-1133">Transmembrane helix</keyword>
<dbReference type="Pfam" id="PF00664">
    <property type="entry name" value="ABC_membrane"/>
    <property type="match status" value="1"/>
</dbReference>
<name>A0A1I3BYU0_SELRU</name>
<dbReference type="InterPro" id="IPR036640">
    <property type="entry name" value="ABC1_TM_sf"/>
</dbReference>
<dbReference type="SUPFAM" id="SSF90123">
    <property type="entry name" value="ABC transporter transmembrane region"/>
    <property type="match status" value="1"/>
</dbReference>
<proteinExistence type="predicted"/>
<evidence type="ECO:0000256" key="5">
    <source>
        <dbReference type="ARBA" id="ARBA00022741"/>
    </source>
</evidence>
<keyword evidence="3" id="KW-1003">Cell membrane</keyword>
<dbReference type="PROSITE" id="PS50929">
    <property type="entry name" value="ABC_TM1F"/>
    <property type="match status" value="1"/>
</dbReference>
<gene>
    <name evidence="14" type="ORF">SAMN04487861_10223</name>
</gene>
<dbReference type="GO" id="GO:0140359">
    <property type="term" value="F:ABC-type transporter activity"/>
    <property type="evidence" value="ECO:0007669"/>
    <property type="project" value="InterPro"/>
</dbReference>
<feature type="transmembrane region" description="Helical" evidence="10">
    <location>
        <begin position="199"/>
        <end position="219"/>
    </location>
</feature>
<dbReference type="GO" id="GO:0008234">
    <property type="term" value="F:cysteine-type peptidase activity"/>
    <property type="evidence" value="ECO:0007669"/>
    <property type="project" value="UniProtKB-KW"/>
</dbReference>
<dbReference type="SUPFAM" id="SSF52540">
    <property type="entry name" value="P-loop containing nucleoside triphosphate hydrolases"/>
    <property type="match status" value="1"/>
</dbReference>
<dbReference type="InterPro" id="IPR011527">
    <property type="entry name" value="ABC1_TM_dom"/>
</dbReference>
<evidence type="ECO:0000256" key="8">
    <source>
        <dbReference type="ARBA" id="ARBA00022989"/>
    </source>
</evidence>
<dbReference type="Gene3D" id="3.40.50.300">
    <property type="entry name" value="P-loop containing nucleotide triphosphate hydrolases"/>
    <property type="match status" value="1"/>
</dbReference>
<dbReference type="PANTHER" id="PTHR24221:SF647">
    <property type="entry name" value="BLL6336 PROTEIN"/>
    <property type="match status" value="1"/>
</dbReference>
<protein>
    <submittedName>
        <fullName evidence="14">ATP-binding cassette, subfamily B, HlyB/CyaB</fullName>
    </submittedName>
</protein>
<feature type="domain" description="ABC transporter" evidence="11">
    <location>
        <begin position="476"/>
        <end position="711"/>
    </location>
</feature>
<feature type="domain" description="Peptidase C39" evidence="13">
    <location>
        <begin position="15"/>
        <end position="133"/>
    </location>
</feature>
<dbReference type="GO" id="GO:0005524">
    <property type="term" value="F:ATP binding"/>
    <property type="evidence" value="ECO:0007669"/>
    <property type="project" value="UniProtKB-KW"/>
</dbReference>
<dbReference type="NCBIfam" id="TIGR01846">
    <property type="entry name" value="type_I_sec_HlyB"/>
    <property type="match status" value="1"/>
</dbReference>
<organism evidence="14 15">
    <name type="scientific">Selenomonas ruminantium</name>
    <dbReference type="NCBI Taxonomy" id="971"/>
    <lineage>
        <taxon>Bacteria</taxon>
        <taxon>Bacillati</taxon>
        <taxon>Bacillota</taxon>
        <taxon>Negativicutes</taxon>
        <taxon>Selenomonadales</taxon>
        <taxon>Selenomonadaceae</taxon>
        <taxon>Selenomonas</taxon>
    </lineage>
</organism>